<evidence type="ECO:0000256" key="1">
    <source>
        <dbReference type="SAM" id="MobiDB-lite"/>
    </source>
</evidence>
<sequence length="102" mass="10689">MNALLKSLGNTDGADRADPDAGTTPAATVDVHLRQKRPTGPRPKADRLLRTGIAAGLAGDVVFRQAAVGDGNDMGKARRALQHKYRLRAGPCAIAAERAFTA</sequence>
<dbReference type="EMBL" id="LGAP01000014">
    <property type="protein sequence ID" value="KOF16831.1"/>
    <property type="molecule type" value="Genomic_DNA"/>
</dbReference>
<evidence type="ECO:0000313" key="2">
    <source>
        <dbReference type="EMBL" id="KOF16831.1"/>
    </source>
</evidence>
<protein>
    <submittedName>
        <fullName evidence="2">Uncharacterized protein</fullName>
    </submittedName>
</protein>
<dbReference type="Proteomes" id="UP000037425">
    <property type="component" value="Unassembled WGS sequence"/>
</dbReference>
<evidence type="ECO:0000313" key="3">
    <source>
        <dbReference type="Proteomes" id="UP000037425"/>
    </source>
</evidence>
<reference evidence="3" key="1">
    <citation type="submission" date="2015-07" db="EMBL/GenBank/DDBJ databases">
        <title>Whole genome sequence of an Ensifer adhaerens strain isolated from a cave pool in the Wind Cave National Park.</title>
        <authorList>
            <person name="Eng W.W.H."/>
            <person name="Gan H.M."/>
            <person name="Barton H.A."/>
            <person name="Savka M.A."/>
        </authorList>
    </citation>
    <scope>NUCLEOTIDE SEQUENCE [LARGE SCALE GENOMIC DNA]</scope>
    <source>
        <strain evidence="3">SD006</strain>
    </source>
</reference>
<comment type="caution">
    <text evidence="2">The sequence shown here is derived from an EMBL/GenBank/DDBJ whole genome shotgun (WGS) entry which is preliminary data.</text>
</comment>
<feature type="compositionally biased region" description="Low complexity" evidence="1">
    <location>
        <begin position="20"/>
        <end position="30"/>
    </location>
</feature>
<gene>
    <name evidence="2" type="ORF">AC244_19905</name>
</gene>
<organism evidence="2 3">
    <name type="scientific">Ensifer adhaerens</name>
    <name type="common">Sinorhizobium morelense</name>
    <dbReference type="NCBI Taxonomy" id="106592"/>
    <lineage>
        <taxon>Bacteria</taxon>
        <taxon>Pseudomonadati</taxon>
        <taxon>Pseudomonadota</taxon>
        <taxon>Alphaproteobacteria</taxon>
        <taxon>Hyphomicrobiales</taxon>
        <taxon>Rhizobiaceae</taxon>
        <taxon>Sinorhizobium/Ensifer group</taxon>
        <taxon>Ensifer</taxon>
    </lineage>
</organism>
<name>A0A0L8BQ54_ENSAD</name>
<accession>A0A0L8BQ54</accession>
<dbReference type="AlphaFoldDB" id="A0A0L8BQ54"/>
<feature type="region of interest" description="Disordered" evidence="1">
    <location>
        <begin position="1"/>
        <end position="45"/>
    </location>
</feature>
<proteinExistence type="predicted"/>